<keyword evidence="8 9" id="KW-0472">Membrane</keyword>
<dbReference type="Pfam" id="PF01061">
    <property type="entry name" value="ABC2_membrane"/>
    <property type="match status" value="1"/>
</dbReference>
<feature type="transmembrane region" description="Helical" evidence="9">
    <location>
        <begin position="119"/>
        <end position="144"/>
    </location>
</feature>
<keyword evidence="4 9" id="KW-1003">Cell membrane</keyword>
<evidence type="ECO:0000256" key="9">
    <source>
        <dbReference type="RuleBase" id="RU361157"/>
    </source>
</evidence>
<accession>A0A2Z5ZHM0</accession>
<comment type="subcellular location">
    <subcellularLocation>
        <location evidence="9">Cell inner membrane</location>
        <topology evidence="9">Multi-pass membrane protein</topology>
    </subcellularLocation>
    <subcellularLocation>
        <location evidence="1">Cell membrane</location>
        <topology evidence="1">Multi-pass membrane protein</topology>
    </subcellularLocation>
</comment>
<dbReference type="PANTHER" id="PTHR30413">
    <property type="entry name" value="INNER MEMBRANE TRANSPORT PERMEASE"/>
    <property type="match status" value="1"/>
</dbReference>
<keyword evidence="6 9" id="KW-1133">Transmembrane helix</keyword>
<keyword evidence="7" id="KW-0625">Polysaccharide transport</keyword>
<protein>
    <recommendedName>
        <fullName evidence="9">Transport permease protein</fullName>
    </recommendedName>
</protein>
<gene>
    <name evidence="11" type="ORF">AcetOrient_orf02593</name>
</gene>
<evidence type="ECO:0000256" key="5">
    <source>
        <dbReference type="ARBA" id="ARBA00022692"/>
    </source>
</evidence>
<feature type="transmembrane region" description="Helical" evidence="9">
    <location>
        <begin position="179"/>
        <end position="198"/>
    </location>
</feature>
<reference evidence="11 12" key="1">
    <citation type="submission" date="2018-02" db="EMBL/GenBank/DDBJ databases">
        <title>Acetobacter orientalis genome.</title>
        <authorList>
            <person name="Nakashima N."/>
            <person name="Tamura T."/>
        </authorList>
    </citation>
    <scope>NUCLEOTIDE SEQUENCE [LARGE SCALE GENOMIC DNA]</scope>
    <source>
        <strain evidence="11 12">FAN1</strain>
    </source>
</reference>
<evidence type="ECO:0000313" key="11">
    <source>
        <dbReference type="EMBL" id="BBC80080.1"/>
    </source>
</evidence>
<evidence type="ECO:0000256" key="2">
    <source>
        <dbReference type="ARBA" id="ARBA00007783"/>
    </source>
</evidence>
<keyword evidence="3 9" id="KW-0813">Transport</keyword>
<dbReference type="PANTHER" id="PTHR30413:SF10">
    <property type="entry name" value="CAPSULE POLYSACCHARIDE EXPORT INNER-MEMBRANE PROTEIN CTRC"/>
    <property type="match status" value="1"/>
</dbReference>
<evidence type="ECO:0000256" key="3">
    <source>
        <dbReference type="ARBA" id="ARBA00022448"/>
    </source>
</evidence>
<evidence type="ECO:0000256" key="6">
    <source>
        <dbReference type="ARBA" id="ARBA00022989"/>
    </source>
</evidence>
<dbReference type="InterPro" id="IPR013525">
    <property type="entry name" value="ABC2_TM"/>
</dbReference>
<dbReference type="EMBL" id="AP018515">
    <property type="protein sequence ID" value="BBC80080.1"/>
    <property type="molecule type" value="Genomic_DNA"/>
</dbReference>
<dbReference type="GO" id="GO:0140359">
    <property type="term" value="F:ABC-type transporter activity"/>
    <property type="evidence" value="ECO:0007669"/>
    <property type="project" value="InterPro"/>
</dbReference>
<feature type="transmembrane region" description="Helical" evidence="9">
    <location>
        <begin position="72"/>
        <end position="98"/>
    </location>
</feature>
<dbReference type="Proteomes" id="UP000270034">
    <property type="component" value="Chromosome"/>
</dbReference>
<dbReference type="GO" id="GO:0015920">
    <property type="term" value="P:lipopolysaccharide transport"/>
    <property type="evidence" value="ECO:0007669"/>
    <property type="project" value="TreeGrafter"/>
</dbReference>
<evidence type="ECO:0000256" key="1">
    <source>
        <dbReference type="ARBA" id="ARBA00004651"/>
    </source>
</evidence>
<dbReference type="InterPro" id="IPR047817">
    <property type="entry name" value="ABC2_TM_bact-type"/>
</dbReference>
<feature type="transmembrane region" description="Helical" evidence="9">
    <location>
        <begin position="150"/>
        <end position="172"/>
    </location>
</feature>
<feature type="domain" description="ABC transmembrane type-2" evidence="10">
    <location>
        <begin position="41"/>
        <end position="258"/>
    </location>
</feature>
<dbReference type="PROSITE" id="PS51012">
    <property type="entry name" value="ABC_TM2"/>
    <property type="match status" value="1"/>
</dbReference>
<evidence type="ECO:0000313" key="12">
    <source>
        <dbReference type="Proteomes" id="UP000270034"/>
    </source>
</evidence>
<dbReference type="GO" id="GO:0005886">
    <property type="term" value="C:plasma membrane"/>
    <property type="evidence" value="ECO:0007669"/>
    <property type="project" value="UniProtKB-SubCell"/>
</dbReference>
<dbReference type="GO" id="GO:0015774">
    <property type="term" value="P:polysaccharide transport"/>
    <property type="evidence" value="ECO:0007669"/>
    <property type="project" value="UniProtKB-KW"/>
</dbReference>
<proteinExistence type="inferred from homology"/>
<keyword evidence="5 9" id="KW-0812">Transmembrane</keyword>
<sequence>MHGGSYYNLALKDIVQGFSKWQLAWLLGIGDIKQRYARSKLGQFWITLSMLIFIVAIGVVYSFLFHQEIKSFLPYVACNYVAWTWLSTSIIESSTVFVQAQGYIKQTPIPRSIFALRTIVRNFVNFLHNIIIIFLVFVCMLHPISWNMFLVIPGIFFILCCGFFSSLCLGVICTRFRDLPQIVQAIMQILMFLTPVMWPVSSLSKNALAIVEYNPMAALMHVVSKPFLGIVPDMSDYILSSITLLVLMIGSGYIFARFRARIVYWL</sequence>
<evidence type="ECO:0000256" key="8">
    <source>
        <dbReference type="ARBA" id="ARBA00023136"/>
    </source>
</evidence>
<feature type="transmembrane region" description="Helical" evidence="9">
    <location>
        <begin position="237"/>
        <end position="256"/>
    </location>
</feature>
<dbReference type="AlphaFoldDB" id="A0A2Z5ZHM0"/>
<organism evidence="11 12">
    <name type="scientific">Acetobacter orientalis</name>
    <dbReference type="NCBI Taxonomy" id="146474"/>
    <lineage>
        <taxon>Bacteria</taxon>
        <taxon>Pseudomonadati</taxon>
        <taxon>Pseudomonadota</taxon>
        <taxon>Alphaproteobacteria</taxon>
        <taxon>Acetobacterales</taxon>
        <taxon>Acetobacteraceae</taxon>
        <taxon>Acetobacter</taxon>
    </lineage>
</organism>
<comment type="similarity">
    <text evidence="2 9">Belongs to the ABC-2 integral membrane protein family.</text>
</comment>
<name>A0A2Z5ZHM0_9PROT</name>
<dbReference type="KEGG" id="aot:AcetOri_orf02593"/>
<keyword evidence="7" id="KW-0762">Sugar transport</keyword>
<evidence type="ECO:0000259" key="10">
    <source>
        <dbReference type="PROSITE" id="PS51012"/>
    </source>
</evidence>
<evidence type="ECO:0000256" key="7">
    <source>
        <dbReference type="ARBA" id="ARBA00023047"/>
    </source>
</evidence>
<feature type="transmembrane region" description="Helical" evidence="9">
    <location>
        <begin position="44"/>
        <end position="66"/>
    </location>
</feature>
<evidence type="ECO:0000256" key="4">
    <source>
        <dbReference type="ARBA" id="ARBA00022475"/>
    </source>
</evidence>